<keyword evidence="2" id="KW-1185">Reference proteome</keyword>
<reference evidence="1" key="1">
    <citation type="journal article" date="2021" name="Environ. Microbiol.">
        <title>Gene family expansions and transcriptome signatures uncover fungal adaptations to wood decay.</title>
        <authorList>
            <person name="Hage H."/>
            <person name="Miyauchi S."/>
            <person name="Viragh M."/>
            <person name="Drula E."/>
            <person name="Min B."/>
            <person name="Chaduli D."/>
            <person name="Navarro D."/>
            <person name="Favel A."/>
            <person name="Norest M."/>
            <person name="Lesage-Meessen L."/>
            <person name="Balint B."/>
            <person name="Merenyi Z."/>
            <person name="de Eugenio L."/>
            <person name="Morin E."/>
            <person name="Martinez A.T."/>
            <person name="Baldrian P."/>
            <person name="Stursova M."/>
            <person name="Martinez M.J."/>
            <person name="Novotny C."/>
            <person name="Magnuson J.K."/>
            <person name="Spatafora J.W."/>
            <person name="Maurice S."/>
            <person name="Pangilinan J."/>
            <person name="Andreopoulos W."/>
            <person name="LaButti K."/>
            <person name="Hundley H."/>
            <person name="Na H."/>
            <person name="Kuo A."/>
            <person name="Barry K."/>
            <person name="Lipzen A."/>
            <person name="Henrissat B."/>
            <person name="Riley R."/>
            <person name="Ahrendt S."/>
            <person name="Nagy L.G."/>
            <person name="Grigoriev I.V."/>
            <person name="Martin F."/>
            <person name="Rosso M.N."/>
        </authorList>
    </citation>
    <scope>NUCLEOTIDE SEQUENCE</scope>
    <source>
        <strain evidence="1">CBS 384.51</strain>
    </source>
</reference>
<evidence type="ECO:0000313" key="1">
    <source>
        <dbReference type="EMBL" id="KAI0094427.1"/>
    </source>
</evidence>
<accession>A0ACB8UJY9</accession>
<proteinExistence type="predicted"/>
<dbReference type="Proteomes" id="UP001055072">
    <property type="component" value="Unassembled WGS sequence"/>
</dbReference>
<dbReference type="EMBL" id="MU274900">
    <property type="protein sequence ID" value="KAI0094427.1"/>
    <property type="molecule type" value="Genomic_DNA"/>
</dbReference>
<name>A0ACB8UJY9_9APHY</name>
<evidence type="ECO:0000313" key="2">
    <source>
        <dbReference type="Proteomes" id="UP001055072"/>
    </source>
</evidence>
<sequence>MSAQIKAKVTSRLDYNGARPPSPLKALPSSTSPTPGPRPRAKVNSSATIGARKPISPPSTLPSVGKANGTSSRSQIARAPSPFKTAQARAPSPHRPPQLRAAISSSAQPQLRVKVGAGPRGIVTAPSTPLPELRQRALTGATGDNSNYARVRRGSVSSHVSASPSGLTSRSTAPSPPRLAVTSSDDSGSVVSGGIRVKSKISRITDHTPSQLPQSLPSSPSFPSRPARVPSVSNLSLSPPLANASCVRPPMVSPIGAAGAGYGRFATTRDAPIPKIAPIQTNSHRDDGVVNYSAHVPPSKVDPTTIPLPPYSPPVSTVSFSSRSSASRSSVSYDTHSSELSGSTAPNVHGRPNGVGHARTRSNIDGLGIQVSPLSISREPSRDVSPPSSSHGSDNDHDSHDDDVYEDPERKRRNEAKSNRKIADLEITNKSLMAINSSLEAQKHRQAKEIRDLRRRLRESILILPPRAYREAKSSLAEDGTLAEDEEEEEEEVEDEEEEAEQQAVVDGKNDESYLRVRTLLEALIESGKRALESKPQDFVGTGTGGTKVLSEEEVRKWRSDDTDTRSVVELDDKDDSSTVYLTADGARRSVTPSQIAIPDDEVNSENETEQSLDIDDTYDIRRTQLPPITVTPSTSP</sequence>
<protein>
    <submittedName>
        <fullName evidence="1">Uncharacterized protein</fullName>
    </submittedName>
</protein>
<comment type="caution">
    <text evidence="1">The sequence shown here is derived from an EMBL/GenBank/DDBJ whole genome shotgun (WGS) entry which is preliminary data.</text>
</comment>
<gene>
    <name evidence="1" type="ORF">BDY19DRAFT_988273</name>
</gene>
<organism evidence="1 2">
    <name type="scientific">Irpex rosettiformis</name>
    <dbReference type="NCBI Taxonomy" id="378272"/>
    <lineage>
        <taxon>Eukaryota</taxon>
        <taxon>Fungi</taxon>
        <taxon>Dikarya</taxon>
        <taxon>Basidiomycota</taxon>
        <taxon>Agaricomycotina</taxon>
        <taxon>Agaricomycetes</taxon>
        <taxon>Polyporales</taxon>
        <taxon>Irpicaceae</taxon>
        <taxon>Irpex</taxon>
    </lineage>
</organism>